<dbReference type="PROSITE" id="PS51729">
    <property type="entry name" value="GNAT_YJDJ"/>
    <property type="match status" value="1"/>
</dbReference>
<dbReference type="PANTHER" id="PTHR31435:SF10">
    <property type="entry name" value="BSR4717 PROTEIN"/>
    <property type="match status" value="1"/>
</dbReference>
<reference evidence="3" key="1">
    <citation type="submission" date="2017-03" db="EMBL/GenBank/DDBJ databases">
        <title>Bacillus sp. V-88(T) DSM27956, whole genome shotgun sequencing project.</title>
        <authorList>
            <person name="Dastager S.G."/>
            <person name="Neurgaonkar P.S."/>
            <person name="Dharne M.S."/>
        </authorList>
    </citation>
    <scope>NUCLEOTIDE SEQUENCE [LARGE SCALE GENOMIC DNA]</scope>
    <source>
        <strain evidence="3">DSM 25145</strain>
    </source>
</reference>
<keyword evidence="3" id="KW-1185">Reference proteome</keyword>
<accession>A0ABX4EJ77</accession>
<evidence type="ECO:0000313" key="2">
    <source>
        <dbReference type="EMBL" id="OXS80074.1"/>
    </source>
</evidence>
<evidence type="ECO:0000313" key="3">
    <source>
        <dbReference type="Proteomes" id="UP000215545"/>
    </source>
</evidence>
<dbReference type="PANTHER" id="PTHR31435">
    <property type="entry name" value="PROTEIN NATD1"/>
    <property type="match status" value="1"/>
</dbReference>
<dbReference type="RefSeq" id="WP_082084617.1">
    <property type="nucleotide sequence ID" value="NZ_FTLX01000001.1"/>
</dbReference>
<sequence>MEPIKHEEGIFYMEKDGRRMAEITYAPAGDGKINANHTYVDHDLRGGGIAQALLDALADYAREQNVQIIPTCSYVVAKFSKSSKYNDVNALAK</sequence>
<dbReference type="InterPro" id="IPR031165">
    <property type="entry name" value="GNAT_YJDJ"/>
</dbReference>
<dbReference type="Pfam" id="PF14542">
    <property type="entry name" value="Acetyltransf_CG"/>
    <property type="match status" value="1"/>
</dbReference>
<protein>
    <submittedName>
        <fullName evidence="2">GNAT family N-acetyltransferase</fullName>
    </submittedName>
</protein>
<dbReference type="InterPro" id="IPR016181">
    <property type="entry name" value="Acyl_CoA_acyltransferase"/>
</dbReference>
<dbReference type="EMBL" id="MWSK01000001">
    <property type="protein sequence ID" value="OXS80074.1"/>
    <property type="molecule type" value="Genomic_DNA"/>
</dbReference>
<dbReference type="InterPro" id="IPR045057">
    <property type="entry name" value="Gcn5-rel_NAT"/>
</dbReference>
<feature type="domain" description="N-acetyltransferase" evidence="1">
    <location>
        <begin position="3"/>
        <end position="90"/>
    </location>
</feature>
<dbReference type="Proteomes" id="UP000215545">
    <property type="component" value="Unassembled WGS sequence"/>
</dbReference>
<gene>
    <name evidence="2" type="ORF">B1B05_00905</name>
</gene>
<name>A0ABX4EJ77_9BACI</name>
<comment type="caution">
    <text evidence="2">The sequence shown here is derived from an EMBL/GenBank/DDBJ whole genome shotgun (WGS) entry which is preliminary data.</text>
</comment>
<dbReference type="Gene3D" id="3.40.630.30">
    <property type="match status" value="1"/>
</dbReference>
<organism evidence="2 3">
    <name type="scientific">Domibacillus enclensis</name>
    <dbReference type="NCBI Taxonomy" id="1017273"/>
    <lineage>
        <taxon>Bacteria</taxon>
        <taxon>Bacillati</taxon>
        <taxon>Bacillota</taxon>
        <taxon>Bacilli</taxon>
        <taxon>Bacillales</taxon>
        <taxon>Bacillaceae</taxon>
        <taxon>Domibacillus</taxon>
    </lineage>
</organism>
<dbReference type="SUPFAM" id="SSF55729">
    <property type="entry name" value="Acyl-CoA N-acyltransferases (Nat)"/>
    <property type="match status" value="1"/>
</dbReference>
<evidence type="ECO:0000259" key="1">
    <source>
        <dbReference type="PROSITE" id="PS51729"/>
    </source>
</evidence>
<proteinExistence type="predicted"/>
<dbReference type="CDD" id="cd04301">
    <property type="entry name" value="NAT_SF"/>
    <property type="match status" value="1"/>
</dbReference>